<comment type="subunit">
    <text evidence="3">Interacts with Der.</text>
</comment>
<dbReference type="EMBL" id="BAABJZ010000013">
    <property type="protein sequence ID" value="GAA4878554.1"/>
    <property type="molecule type" value="Genomic_DNA"/>
</dbReference>
<evidence type="ECO:0000256" key="2">
    <source>
        <dbReference type="ARBA" id="ARBA00022517"/>
    </source>
</evidence>
<keyword evidence="2 3" id="KW-0690">Ribosome biogenesis</keyword>
<feature type="region of interest" description="Disordered" evidence="4">
    <location>
        <begin position="138"/>
        <end position="159"/>
    </location>
</feature>
<evidence type="ECO:0000313" key="5">
    <source>
        <dbReference type="EMBL" id="GAA4878554.1"/>
    </source>
</evidence>
<dbReference type="InterPro" id="IPR007336">
    <property type="entry name" value="YihI"/>
</dbReference>
<protein>
    <recommendedName>
        <fullName evidence="3">Der GTPase-activating protein YihI</fullName>
    </recommendedName>
</protein>
<comment type="function">
    <text evidence="3">A GTPase-activating protein (GAP) that modifies Der/EngA GTPase function. May play a role in ribosome biogenesis.</text>
</comment>
<gene>
    <name evidence="3 5" type="primary">yihI</name>
    <name evidence="5" type="ORF">GCM10023333_10230</name>
</gene>
<accession>A0ABP9EGK8</accession>
<dbReference type="RefSeq" id="WP_345334075.1">
    <property type="nucleotide sequence ID" value="NZ_BAABJZ010000013.1"/>
</dbReference>
<organism evidence="5 6">
    <name type="scientific">Ferrimonas pelagia</name>
    <dbReference type="NCBI Taxonomy" id="1177826"/>
    <lineage>
        <taxon>Bacteria</taxon>
        <taxon>Pseudomonadati</taxon>
        <taxon>Pseudomonadota</taxon>
        <taxon>Gammaproteobacteria</taxon>
        <taxon>Alteromonadales</taxon>
        <taxon>Ferrimonadaceae</taxon>
        <taxon>Ferrimonas</taxon>
    </lineage>
</organism>
<feature type="compositionally biased region" description="Basic and acidic residues" evidence="4">
    <location>
        <begin position="18"/>
        <end position="28"/>
    </location>
</feature>
<name>A0ABP9EGK8_9GAMM</name>
<keyword evidence="6" id="KW-1185">Reference proteome</keyword>
<dbReference type="HAMAP" id="MF_01058">
    <property type="entry name" value="GAP_YihI"/>
    <property type="match status" value="1"/>
</dbReference>
<evidence type="ECO:0000256" key="1">
    <source>
        <dbReference type="ARBA" id="ARBA00022468"/>
    </source>
</evidence>
<feature type="region of interest" description="Disordered" evidence="4">
    <location>
        <begin position="1"/>
        <end position="84"/>
    </location>
</feature>
<evidence type="ECO:0000256" key="4">
    <source>
        <dbReference type="SAM" id="MobiDB-lite"/>
    </source>
</evidence>
<dbReference type="NCBIfam" id="NF003560">
    <property type="entry name" value="PRK05244.1-1"/>
    <property type="match status" value="1"/>
</dbReference>
<dbReference type="Proteomes" id="UP001499988">
    <property type="component" value="Unassembled WGS sequence"/>
</dbReference>
<sequence length="176" mass="19177">MTRAKKSRKVNSNGPARPAREKKQEKIATKKRGKGQMAGNRHSSKAVQQGNPDAAAKDPRLGSKKPIALTVASAAPAKPKTLAPEKELAKLENDPRLHTLLERVEDGEVLAQHDQFWLDSSLARIAVLMDQLGIEDHDEDDAIESAPMPAPAAQSDEDALLDAFNQGEDLLDQFKD</sequence>
<proteinExistence type="inferred from homology"/>
<reference evidence="6" key="1">
    <citation type="journal article" date="2019" name="Int. J. Syst. Evol. Microbiol.">
        <title>The Global Catalogue of Microorganisms (GCM) 10K type strain sequencing project: providing services to taxonomists for standard genome sequencing and annotation.</title>
        <authorList>
            <consortium name="The Broad Institute Genomics Platform"/>
            <consortium name="The Broad Institute Genome Sequencing Center for Infectious Disease"/>
            <person name="Wu L."/>
            <person name="Ma J."/>
        </authorList>
    </citation>
    <scope>NUCLEOTIDE SEQUENCE [LARGE SCALE GENOMIC DNA]</scope>
    <source>
        <strain evidence="6">JCM 18401</strain>
    </source>
</reference>
<keyword evidence="1 3" id="KW-0343">GTPase activation</keyword>
<comment type="similarity">
    <text evidence="3">Belongs to the YihI family.</text>
</comment>
<comment type="caution">
    <text evidence="5">The sequence shown here is derived from an EMBL/GenBank/DDBJ whole genome shotgun (WGS) entry which is preliminary data.</text>
</comment>
<evidence type="ECO:0000313" key="6">
    <source>
        <dbReference type="Proteomes" id="UP001499988"/>
    </source>
</evidence>
<evidence type="ECO:0000256" key="3">
    <source>
        <dbReference type="HAMAP-Rule" id="MF_01058"/>
    </source>
</evidence>
<dbReference type="Pfam" id="PF04220">
    <property type="entry name" value="YihI"/>
    <property type="match status" value="1"/>
</dbReference>